<dbReference type="PRINTS" id="PR00315">
    <property type="entry name" value="ELONGATNFCT"/>
</dbReference>
<dbReference type="Pfam" id="PF03144">
    <property type="entry name" value="GTP_EFTU_D2"/>
    <property type="match status" value="1"/>
</dbReference>
<dbReference type="SUPFAM" id="SSF52540">
    <property type="entry name" value="P-loop containing nucleoside triphosphate hydrolases"/>
    <property type="match status" value="2"/>
</dbReference>
<dbReference type="InterPro" id="IPR027417">
    <property type="entry name" value="P-loop_NTPase"/>
</dbReference>
<keyword evidence="18" id="KW-1185">Reference proteome</keyword>
<evidence type="ECO:0000256" key="1">
    <source>
        <dbReference type="ARBA" id="ARBA00001823"/>
    </source>
</evidence>
<evidence type="ECO:0000256" key="13">
    <source>
        <dbReference type="ARBA" id="ARBA00049370"/>
    </source>
</evidence>
<evidence type="ECO:0000256" key="9">
    <source>
        <dbReference type="ARBA" id="ARBA00022840"/>
    </source>
</evidence>
<keyword evidence="15" id="KW-0418">Kinase</keyword>
<comment type="subunit">
    <text evidence="14">Heterodimer composed of CysD, the smaller subunit, and CysN.</text>
</comment>
<dbReference type="InterPro" id="IPR002891">
    <property type="entry name" value="APS"/>
</dbReference>
<comment type="pathway">
    <text evidence="15">Sulfur metabolism; hydrogen sulfide biosynthesis; sulfite from sulfate: step 2/3.</text>
</comment>
<dbReference type="GO" id="GO:0005524">
    <property type="term" value="F:ATP binding"/>
    <property type="evidence" value="ECO:0007669"/>
    <property type="project" value="UniProtKB-UniRule"/>
</dbReference>
<accession>A0A7X5YL64</accession>
<keyword evidence="11" id="KW-0511">Multifunctional enzyme</keyword>
<dbReference type="InterPro" id="IPR011779">
    <property type="entry name" value="SO4_adenylTrfase_lsu"/>
</dbReference>
<dbReference type="GO" id="GO:0003924">
    <property type="term" value="F:GTPase activity"/>
    <property type="evidence" value="ECO:0007669"/>
    <property type="project" value="InterPro"/>
</dbReference>
<dbReference type="InterPro" id="IPR059117">
    <property type="entry name" value="APS_kinase_dom"/>
</dbReference>
<dbReference type="FunFam" id="3.40.50.300:FF:000119">
    <property type="entry name" value="Sulfate adenylyltransferase subunit 1"/>
    <property type="match status" value="1"/>
</dbReference>
<dbReference type="NCBIfam" id="NF004035">
    <property type="entry name" value="PRK05506.1"/>
    <property type="match status" value="1"/>
</dbReference>
<comment type="subunit">
    <text evidence="5">Sulfate-activating enzymes, NodP and NodQ, may be physically associated.</text>
</comment>
<reference evidence="17 18" key="1">
    <citation type="submission" date="2020-03" db="EMBL/GenBank/DDBJ databases">
        <title>Genomic Encyclopedia of Type Strains, Phase IV (KMG-IV): sequencing the most valuable type-strain genomes for metagenomic binning, comparative biology and taxonomic classification.</title>
        <authorList>
            <person name="Goeker M."/>
        </authorList>
    </citation>
    <scope>NUCLEOTIDE SEQUENCE [LARGE SCALE GENOMIC DNA]</scope>
    <source>
        <strain evidence="17 18">DSM 4736</strain>
    </source>
</reference>
<dbReference type="EMBL" id="JAATJM010000001">
    <property type="protein sequence ID" value="NJC41657.1"/>
    <property type="molecule type" value="Genomic_DNA"/>
</dbReference>
<gene>
    <name evidence="14" type="primary">cysN</name>
    <name evidence="15" type="synonym">cysC</name>
    <name evidence="17" type="ORF">GGQ87_001915</name>
</gene>
<evidence type="ECO:0000256" key="3">
    <source>
        <dbReference type="ARBA" id="ARBA00005438"/>
    </source>
</evidence>
<comment type="catalytic activity">
    <reaction evidence="1 15">
        <text>adenosine 5'-phosphosulfate + ATP = 3'-phosphoadenylyl sulfate + ADP + H(+)</text>
        <dbReference type="Rhea" id="RHEA:24152"/>
        <dbReference type="ChEBI" id="CHEBI:15378"/>
        <dbReference type="ChEBI" id="CHEBI:30616"/>
        <dbReference type="ChEBI" id="CHEBI:58243"/>
        <dbReference type="ChEBI" id="CHEBI:58339"/>
        <dbReference type="ChEBI" id="CHEBI:456216"/>
        <dbReference type="EC" id="2.7.1.25"/>
    </reaction>
</comment>
<evidence type="ECO:0000256" key="4">
    <source>
        <dbReference type="ARBA" id="ARBA00007237"/>
    </source>
</evidence>
<dbReference type="Pfam" id="PF22594">
    <property type="entry name" value="GTP-eEF1A_C"/>
    <property type="match status" value="1"/>
</dbReference>
<dbReference type="InterPro" id="IPR044138">
    <property type="entry name" value="CysN_II"/>
</dbReference>
<dbReference type="PANTHER" id="PTHR23115">
    <property type="entry name" value="TRANSLATION FACTOR"/>
    <property type="match status" value="1"/>
</dbReference>
<dbReference type="CDD" id="cd03695">
    <property type="entry name" value="CysN_NodQ_II"/>
    <property type="match status" value="1"/>
</dbReference>
<comment type="function">
    <text evidence="14">With CysD forms the ATP sulfurylase (ATPS) that catalyzes the adenylation of sulfate producing adenosine 5'-phosphosulfate (APS) and diphosphate, the first enzymatic step in sulfur assimilation pathway. APS synthesis involves the formation of a high-energy phosphoric-sulfuric acid anhydride bond driven by GTP hydrolysis by CysN coupled to ATP hydrolysis by CysD.</text>
</comment>
<keyword evidence="7 14" id="KW-0548">Nucleotidyltransferase</keyword>
<comment type="catalytic activity">
    <reaction evidence="13 14">
        <text>sulfate + ATP + H(+) = adenosine 5'-phosphosulfate + diphosphate</text>
        <dbReference type="Rhea" id="RHEA:18133"/>
        <dbReference type="ChEBI" id="CHEBI:15378"/>
        <dbReference type="ChEBI" id="CHEBI:16189"/>
        <dbReference type="ChEBI" id="CHEBI:30616"/>
        <dbReference type="ChEBI" id="CHEBI:33019"/>
        <dbReference type="ChEBI" id="CHEBI:58243"/>
        <dbReference type="EC" id="2.7.7.4"/>
    </reaction>
</comment>
<dbReference type="Pfam" id="PF01583">
    <property type="entry name" value="APS_kinase"/>
    <property type="match status" value="1"/>
</dbReference>
<dbReference type="EC" id="2.7.7.4" evidence="14"/>
<dbReference type="Gene3D" id="3.40.50.300">
    <property type="entry name" value="P-loop containing nucleotide triphosphate hydrolases"/>
    <property type="match status" value="2"/>
</dbReference>
<comment type="function">
    <text evidence="2">APS kinase catalyzes the synthesis of activated sulfate.</text>
</comment>
<feature type="domain" description="Tr-type G" evidence="16">
    <location>
        <begin position="3"/>
        <end position="213"/>
    </location>
</feature>
<feature type="active site" description="Phosphoserine intermediate" evidence="15">
    <location>
        <position position="514"/>
    </location>
</feature>
<keyword evidence="6 14" id="KW-0808">Transferase</keyword>
<dbReference type="GO" id="GO:0070814">
    <property type="term" value="P:hydrogen sulfide biosynthetic process"/>
    <property type="evidence" value="ECO:0007669"/>
    <property type="project" value="UniProtKB-UniRule"/>
</dbReference>
<comment type="similarity">
    <text evidence="3">In the C-terminal section; belongs to the APS kinase family.</text>
</comment>
<dbReference type="InterPro" id="IPR009000">
    <property type="entry name" value="Transl_B-barrel_sf"/>
</dbReference>
<evidence type="ECO:0000313" key="17">
    <source>
        <dbReference type="EMBL" id="NJC41657.1"/>
    </source>
</evidence>
<dbReference type="PROSITE" id="PS00301">
    <property type="entry name" value="G_TR_1"/>
    <property type="match status" value="1"/>
</dbReference>
<evidence type="ECO:0000256" key="11">
    <source>
        <dbReference type="ARBA" id="ARBA00023268"/>
    </source>
</evidence>
<dbReference type="NCBIfam" id="TIGR00455">
    <property type="entry name" value="apsK"/>
    <property type="match status" value="1"/>
</dbReference>
<comment type="similarity">
    <text evidence="14">Belongs to the TRAFAC class translation factor GTPase superfamily. Classic translation factor GTPase family. CysN/NodQ subfamily.</text>
</comment>
<comment type="pathway">
    <text evidence="14">Sulfur metabolism; hydrogen sulfide biosynthesis; sulfite from sulfate: step 1/3.</text>
</comment>
<feature type="binding site" evidence="14">
    <location>
        <begin position="139"/>
        <end position="142"/>
    </location>
    <ligand>
        <name>GTP</name>
        <dbReference type="ChEBI" id="CHEBI:37565"/>
    </ligand>
</feature>
<evidence type="ECO:0000259" key="16">
    <source>
        <dbReference type="PROSITE" id="PS51722"/>
    </source>
</evidence>
<protein>
    <recommendedName>
        <fullName evidence="14 15">Multifunctional fusion protein</fullName>
    </recommendedName>
    <domain>
        <recommendedName>
            <fullName evidence="14">Sulfate adenylyltransferase subunit 1</fullName>
            <ecNumber evidence="14">2.7.7.4</ecNumber>
        </recommendedName>
        <alternativeName>
            <fullName evidence="14">ATP-sulfurylase large subunit</fullName>
        </alternativeName>
        <alternativeName>
            <fullName evidence="14">Sulfate adenylate transferase</fullName>
            <shortName evidence="14">SAT</shortName>
        </alternativeName>
    </domain>
    <domain>
        <recommendedName>
            <fullName evidence="15">Adenylyl-sulfate kinase</fullName>
            <ecNumber evidence="15">2.7.1.25</ecNumber>
        </recommendedName>
        <alternativeName>
            <fullName evidence="15">APS kinase</fullName>
        </alternativeName>
        <alternativeName>
            <fullName evidence="15">ATP adenosine-5'-phosphosulfate 3'-phosphotransferase</fullName>
        </alternativeName>
        <alternativeName>
            <fullName evidence="15">Adenosine-5'-phosphosulfate kinase</fullName>
        </alternativeName>
    </domain>
</protein>
<evidence type="ECO:0000256" key="2">
    <source>
        <dbReference type="ARBA" id="ARBA00002357"/>
    </source>
</evidence>
<dbReference type="SUPFAM" id="SSF50465">
    <property type="entry name" value="EF-Tu/eEF-1alpha/eIF2-gamma C-terminal domain"/>
    <property type="match status" value="1"/>
</dbReference>
<dbReference type="CDD" id="cd04166">
    <property type="entry name" value="CysN_ATPS"/>
    <property type="match status" value="1"/>
</dbReference>
<feature type="binding site" evidence="14">
    <location>
        <begin position="12"/>
        <end position="19"/>
    </location>
    <ligand>
        <name>GTP</name>
        <dbReference type="ChEBI" id="CHEBI:37565"/>
    </ligand>
</feature>
<dbReference type="RefSeq" id="WP_168046933.1">
    <property type="nucleotide sequence ID" value="NZ_JAATJM010000001.1"/>
</dbReference>
<evidence type="ECO:0000256" key="15">
    <source>
        <dbReference type="HAMAP-Rule" id="MF_00065"/>
    </source>
</evidence>
<dbReference type="CDD" id="cd04095">
    <property type="entry name" value="CysN_NoDQ_III"/>
    <property type="match status" value="1"/>
</dbReference>
<dbReference type="GO" id="GO:0005525">
    <property type="term" value="F:GTP binding"/>
    <property type="evidence" value="ECO:0007669"/>
    <property type="project" value="UniProtKB-UniRule"/>
</dbReference>
<sequence length="603" mass="65669">MARDLVRLITCGSVDDGKSTLIGRLLHDAGAVPDDQLAAIRTASGEPDFSRLFDGLDAEREQGITIDVAYRHFETAGRRFILADTPGHPQYTRNMVTAASTADIAIVLVDARKGLLPQTRRHSYLVSLLGVRRVLLAVNKMDLVGWSQDLFDEIATDYRALAAELGLTEVTAIPVSGLEGDNVVARSANQPWYDGPTLLEWLETTDLAEAEPGPFRMPVQWVNRPDADFRGYAGRIISGIVRPGDALRVLPSGRDATVDRIVAMGGDLTEAGPGQSVTLTLTDHLDVSRGDLLAAADAPPEAADQFEAHVVWMADAPLLPGRAYVVKLGSATVTGQVTDIRHKVNVETLEPLAARTLELNDIGVCHLHLDAPLVFEPYSVSRDLGGLILIDRQTNETVGAGLINFALRRSANVQWQALDVGRAERAALKRQKPLVLWFTGLSGAGKSTIANLVDKRLFADGRHTFMLDGDNVRHGLNQDLGFTDADRVENIRRITEVARLMADAGLIVLVSAISPFAAERRMARERMAPGEFVEIFVDAPLEVVEARDVKGLYRKARAGDLTNFTGIDSPYERPGNPDIRIDAAALTPEQACERIIEAIRDRI</sequence>
<dbReference type="InterPro" id="IPR050100">
    <property type="entry name" value="TRAFAC_GTPase_members"/>
</dbReference>
<dbReference type="PROSITE" id="PS51722">
    <property type="entry name" value="G_TR_2"/>
    <property type="match status" value="1"/>
</dbReference>
<dbReference type="GO" id="GO:0004781">
    <property type="term" value="F:sulfate adenylyltransferase (ATP) activity"/>
    <property type="evidence" value="ECO:0007669"/>
    <property type="project" value="UniProtKB-UniRule"/>
</dbReference>
<dbReference type="HAMAP" id="MF_00065">
    <property type="entry name" value="Adenylyl_sulf_kinase"/>
    <property type="match status" value="1"/>
</dbReference>
<dbReference type="NCBIfam" id="NF003013">
    <property type="entry name" value="PRK03846.1"/>
    <property type="match status" value="1"/>
</dbReference>
<organism evidence="17 18">
    <name type="scientific">Brevundimonas alba</name>
    <dbReference type="NCBI Taxonomy" id="74314"/>
    <lineage>
        <taxon>Bacteria</taxon>
        <taxon>Pseudomonadati</taxon>
        <taxon>Pseudomonadota</taxon>
        <taxon>Alphaproteobacteria</taxon>
        <taxon>Caulobacterales</taxon>
        <taxon>Caulobacteraceae</taxon>
        <taxon>Brevundimonas</taxon>
    </lineage>
</organism>
<keyword evidence="15" id="KW-0597">Phosphoprotein</keyword>
<keyword evidence="10 14" id="KW-0342">GTP-binding</keyword>
<dbReference type="UniPathway" id="UPA00140">
    <property type="reaction ID" value="UER00204"/>
</dbReference>
<dbReference type="CDD" id="cd02027">
    <property type="entry name" value="APSK"/>
    <property type="match status" value="1"/>
</dbReference>
<comment type="function">
    <text evidence="12">Proposed to provide activated sulfate for transfer to Nod factor. ATP sulfurylase may be the GTPase, regulating ATP sulfurylase activity.</text>
</comment>
<evidence type="ECO:0000256" key="6">
    <source>
        <dbReference type="ARBA" id="ARBA00022679"/>
    </source>
</evidence>
<keyword evidence="9 14" id="KW-0067">ATP-binding</keyword>
<proteinExistence type="inferred from homology"/>
<dbReference type="NCBIfam" id="TIGR02034">
    <property type="entry name" value="CysN"/>
    <property type="match status" value="1"/>
</dbReference>
<dbReference type="InterPro" id="IPR044139">
    <property type="entry name" value="CysN_NoDQ_III"/>
</dbReference>
<comment type="similarity">
    <text evidence="4">In the N-terminal section; belongs to the TRAFAC class translation factor GTPase superfamily. Classic translation factor GTPase family. CysN/NodQ subfamily.</text>
</comment>
<evidence type="ECO:0000256" key="8">
    <source>
        <dbReference type="ARBA" id="ARBA00022741"/>
    </source>
</evidence>
<feature type="binding site" evidence="14">
    <location>
        <begin position="84"/>
        <end position="88"/>
    </location>
    <ligand>
        <name>GTP</name>
        <dbReference type="ChEBI" id="CHEBI:37565"/>
    </ligand>
</feature>
<evidence type="ECO:0000256" key="5">
    <source>
        <dbReference type="ARBA" id="ARBA00011760"/>
    </source>
</evidence>
<evidence type="ECO:0000313" key="18">
    <source>
        <dbReference type="Proteomes" id="UP000587415"/>
    </source>
</evidence>
<evidence type="ECO:0000256" key="12">
    <source>
        <dbReference type="ARBA" id="ARBA00024872"/>
    </source>
</evidence>
<dbReference type="SUPFAM" id="SSF50447">
    <property type="entry name" value="Translation proteins"/>
    <property type="match status" value="1"/>
</dbReference>
<comment type="function">
    <text evidence="15">Catalyzes the synthesis of activated sulfate.</text>
</comment>
<dbReference type="InterPro" id="IPR009001">
    <property type="entry name" value="Transl_elong_EF1A/Init_IF2_C"/>
</dbReference>
<dbReference type="Pfam" id="PF00009">
    <property type="entry name" value="GTP_EFTU"/>
    <property type="match status" value="1"/>
</dbReference>
<name>A0A7X5YL64_9CAUL</name>
<dbReference type="HAMAP" id="MF_00062">
    <property type="entry name" value="Sulf_adenylyltr_sub1"/>
    <property type="match status" value="1"/>
</dbReference>
<dbReference type="EC" id="2.7.1.25" evidence="15"/>
<comment type="caution">
    <text evidence="17">The sequence shown here is derived from an EMBL/GenBank/DDBJ whole genome shotgun (WGS) entry which is preliminary data.</text>
</comment>
<dbReference type="InterPro" id="IPR000795">
    <property type="entry name" value="T_Tr_GTP-bd_dom"/>
</dbReference>
<dbReference type="InterPro" id="IPR041757">
    <property type="entry name" value="CysN_GTP-bd"/>
</dbReference>
<comment type="similarity">
    <text evidence="15">Belongs to the APS kinase family.</text>
</comment>
<evidence type="ECO:0000256" key="7">
    <source>
        <dbReference type="ARBA" id="ARBA00022695"/>
    </source>
</evidence>
<dbReference type="GO" id="GO:0000103">
    <property type="term" value="P:sulfate assimilation"/>
    <property type="evidence" value="ECO:0007669"/>
    <property type="project" value="UniProtKB-UniRule"/>
</dbReference>
<evidence type="ECO:0000256" key="10">
    <source>
        <dbReference type="ARBA" id="ARBA00023134"/>
    </source>
</evidence>
<dbReference type="InterPro" id="IPR004161">
    <property type="entry name" value="EFTu-like_2"/>
</dbReference>
<feature type="binding site" evidence="15">
    <location>
        <begin position="440"/>
        <end position="447"/>
    </location>
    <ligand>
        <name>ATP</name>
        <dbReference type="ChEBI" id="CHEBI:30616"/>
    </ligand>
</feature>
<dbReference type="Proteomes" id="UP000587415">
    <property type="component" value="Unassembled WGS sequence"/>
</dbReference>
<dbReference type="Gene3D" id="2.40.30.10">
    <property type="entry name" value="Translation factors"/>
    <property type="match status" value="2"/>
</dbReference>
<dbReference type="InterPro" id="IPR054696">
    <property type="entry name" value="GTP-eEF1A_C"/>
</dbReference>
<dbReference type="AlphaFoldDB" id="A0A7X5YL64"/>
<dbReference type="GO" id="GO:0004020">
    <property type="term" value="F:adenylylsulfate kinase activity"/>
    <property type="evidence" value="ECO:0007669"/>
    <property type="project" value="UniProtKB-UniRule"/>
</dbReference>
<keyword evidence="8 14" id="KW-0547">Nucleotide-binding</keyword>
<dbReference type="InterPro" id="IPR031157">
    <property type="entry name" value="G_TR_CS"/>
</dbReference>
<evidence type="ECO:0000256" key="14">
    <source>
        <dbReference type="HAMAP-Rule" id="MF_00062"/>
    </source>
</evidence>